<organism evidence="2 3">
    <name type="scientific">Neptuniibacter pectenicola</name>
    <dbReference type="NCBI Taxonomy" id="1806669"/>
    <lineage>
        <taxon>Bacteria</taxon>
        <taxon>Pseudomonadati</taxon>
        <taxon>Pseudomonadota</taxon>
        <taxon>Gammaproteobacteria</taxon>
        <taxon>Oceanospirillales</taxon>
        <taxon>Oceanospirillaceae</taxon>
        <taxon>Neptuniibacter</taxon>
    </lineage>
</organism>
<gene>
    <name evidence="2" type="ORF">WNY58_16260</name>
</gene>
<dbReference type="EMBL" id="JBBMRA010000024">
    <property type="protein sequence ID" value="MEM5537939.1"/>
    <property type="molecule type" value="Genomic_DNA"/>
</dbReference>
<dbReference type="RefSeq" id="WP_342855093.1">
    <property type="nucleotide sequence ID" value="NZ_JBBMRA010000024.1"/>
</dbReference>
<evidence type="ECO:0000313" key="2">
    <source>
        <dbReference type="EMBL" id="MEM5537939.1"/>
    </source>
</evidence>
<protein>
    <submittedName>
        <fullName evidence="2">Uncharacterized protein</fullName>
    </submittedName>
</protein>
<accession>A0ABU9TW40</accession>
<reference evidence="2 3" key="1">
    <citation type="submission" date="2024-03" db="EMBL/GenBank/DDBJ databases">
        <title>Community enrichment and isolation of bacterial strains for fucoidan degradation.</title>
        <authorList>
            <person name="Sichert A."/>
        </authorList>
    </citation>
    <scope>NUCLEOTIDE SEQUENCE [LARGE SCALE GENOMIC DNA]</scope>
    <source>
        <strain evidence="2 3">AS76</strain>
    </source>
</reference>
<feature type="region of interest" description="Disordered" evidence="1">
    <location>
        <begin position="45"/>
        <end position="64"/>
    </location>
</feature>
<name>A0ABU9TW40_9GAMM</name>
<comment type="caution">
    <text evidence="2">The sequence shown here is derived from an EMBL/GenBank/DDBJ whole genome shotgun (WGS) entry which is preliminary data.</text>
</comment>
<evidence type="ECO:0000313" key="3">
    <source>
        <dbReference type="Proteomes" id="UP001449225"/>
    </source>
</evidence>
<keyword evidence="3" id="KW-1185">Reference proteome</keyword>
<sequence>MMEQFQELSRLQNQNIMIYESPSQAHNRRKIEALEAEIQRLERVKETRDAASPQPVINGYGELF</sequence>
<evidence type="ECO:0000256" key="1">
    <source>
        <dbReference type="SAM" id="MobiDB-lite"/>
    </source>
</evidence>
<proteinExistence type="predicted"/>
<dbReference type="Proteomes" id="UP001449225">
    <property type="component" value="Unassembled WGS sequence"/>
</dbReference>